<dbReference type="Proteomes" id="UP001551695">
    <property type="component" value="Unassembled WGS sequence"/>
</dbReference>
<evidence type="ECO:0000313" key="1">
    <source>
        <dbReference type="EMBL" id="MEV0711576.1"/>
    </source>
</evidence>
<proteinExistence type="predicted"/>
<name>A0ABV3G1L7_9NOCA</name>
<reference evidence="1 2" key="1">
    <citation type="submission" date="2024-06" db="EMBL/GenBank/DDBJ databases">
        <title>The Natural Products Discovery Center: Release of the First 8490 Sequenced Strains for Exploring Actinobacteria Biosynthetic Diversity.</title>
        <authorList>
            <person name="Kalkreuter E."/>
            <person name="Kautsar S.A."/>
            <person name="Yang D."/>
            <person name="Bader C.D."/>
            <person name="Teijaro C.N."/>
            <person name="Fluegel L."/>
            <person name="Davis C.M."/>
            <person name="Simpson J.R."/>
            <person name="Lauterbach L."/>
            <person name="Steele A.D."/>
            <person name="Gui C."/>
            <person name="Meng S."/>
            <person name="Li G."/>
            <person name="Viehrig K."/>
            <person name="Ye F."/>
            <person name="Su P."/>
            <person name="Kiefer A.F."/>
            <person name="Nichols A."/>
            <person name="Cepeda A.J."/>
            <person name="Yan W."/>
            <person name="Fan B."/>
            <person name="Jiang Y."/>
            <person name="Adhikari A."/>
            <person name="Zheng C.-J."/>
            <person name="Schuster L."/>
            <person name="Cowan T.M."/>
            <person name="Smanski M.J."/>
            <person name="Chevrette M.G."/>
            <person name="De Carvalho L.P.S."/>
            <person name="Shen B."/>
        </authorList>
    </citation>
    <scope>NUCLEOTIDE SEQUENCE [LARGE SCALE GENOMIC DNA]</scope>
    <source>
        <strain evidence="1 2">NPDC050403</strain>
    </source>
</reference>
<gene>
    <name evidence="1" type="ORF">AB0I48_28845</name>
</gene>
<accession>A0ABV3G1L7</accession>
<protein>
    <submittedName>
        <fullName evidence="1">Uncharacterized protein</fullName>
    </submittedName>
</protein>
<evidence type="ECO:0000313" key="2">
    <source>
        <dbReference type="Proteomes" id="UP001551695"/>
    </source>
</evidence>
<sequence>MLGSWSHWTLTETLSLDHAERRRWVDEFTTLTGDSGRPPW</sequence>
<dbReference type="RefSeq" id="WP_357788064.1">
    <property type="nucleotide sequence ID" value="NZ_JBFAKC010000016.1"/>
</dbReference>
<organism evidence="1 2">
    <name type="scientific">Nocardia aurea</name>
    <dbReference type="NCBI Taxonomy" id="2144174"/>
    <lineage>
        <taxon>Bacteria</taxon>
        <taxon>Bacillati</taxon>
        <taxon>Actinomycetota</taxon>
        <taxon>Actinomycetes</taxon>
        <taxon>Mycobacteriales</taxon>
        <taxon>Nocardiaceae</taxon>
        <taxon>Nocardia</taxon>
    </lineage>
</organism>
<dbReference type="EMBL" id="JBFAKC010000016">
    <property type="protein sequence ID" value="MEV0711576.1"/>
    <property type="molecule type" value="Genomic_DNA"/>
</dbReference>
<keyword evidence="2" id="KW-1185">Reference proteome</keyword>
<comment type="caution">
    <text evidence="1">The sequence shown here is derived from an EMBL/GenBank/DDBJ whole genome shotgun (WGS) entry which is preliminary data.</text>
</comment>